<dbReference type="RefSeq" id="WP_378487633.1">
    <property type="nucleotide sequence ID" value="NZ_JBHUFB010000020.1"/>
</dbReference>
<dbReference type="InterPro" id="IPR039421">
    <property type="entry name" value="Type_1_exporter"/>
</dbReference>
<dbReference type="PROSITE" id="PS50893">
    <property type="entry name" value="ABC_TRANSPORTER_2"/>
    <property type="match status" value="1"/>
</dbReference>
<evidence type="ECO:0000256" key="5">
    <source>
        <dbReference type="ARBA" id="ARBA00022840"/>
    </source>
</evidence>
<dbReference type="GO" id="GO:0005524">
    <property type="term" value="F:ATP binding"/>
    <property type="evidence" value="ECO:0007669"/>
    <property type="project" value="UniProtKB-KW"/>
</dbReference>
<gene>
    <name evidence="13" type="ORF">ACFSJG_23480</name>
</gene>
<dbReference type="Proteomes" id="UP001597286">
    <property type="component" value="Unassembled WGS sequence"/>
</dbReference>
<dbReference type="PANTHER" id="PTHR24221:SF654">
    <property type="entry name" value="ATP-BINDING CASSETTE SUB-FAMILY B MEMBER 6"/>
    <property type="match status" value="1"/>
</dbReference>
<dbReference type="Gene3D" id="3.40.50.300">
    <property type="entry name" value="P-loop containing nucleotide triphosphate hydrolases"/>
    <property type="match status" value="1"/>
</dbReference>
<dbReference type="SMART" id="SM00382">
    <property type="entry name" value="AAA"/>
    <property type="match status" value="1"/>
</dbReference>
<dbReference type="EMBL" id="JBHUFB010000020">
    <property type="protein sequence ID" value="MFD1815191.1"/>
    <property type="molecule type" value="Genomic_DNA"/>
</dbReference>
<dbReference type="PANTHER" id="PTHR24221">
    <property type="entry name" value="ATP-BINDING CASSETTE SUB-FAMILY B"/>
    <property type="match status" value="1"/>
</dbReference>
<dbReference type="SUPFAM" id="SSF52540">
    <property type="entry name" value="P-loop containing nucleoside triphosphate hydrolases"/>
    <property type="match status" value="1"/>
</dbReference>
<keyword evidence="6" id="KW-1278">Translocase</keyword>
<dbReference type="SUPFAM" id="SSF90123">
    <property type="entry name" value="ABC transporter transmembrane region"/>
    <property type="match status" value="1"/>
</dbReference>
<proteinExistence type="inferred from homology"/>
<evidence type="ECO:0000259" key="12">
    <source>
        <dbReference type="PROSITE" id="PS50929"/>
    </source>
</evidence>
<evidence type="ECO:0000256" key="8">
    <source>
        <dbReference type="ARBA" id="ARBA00023136"/>
    </source>
</evidence>
<reference evidence="14" key="1">
    <citation type="journal article" date="2019" name="Int. J. Syst. Evol. Microbiol.">
        <title>The Global Catalogue of Microorganisms (GCM) 10K type strain sequencing project: providing services to taxonomists for standard genome sequencing and annotation.</title>
        <authorList>
            <consortium name="The Broad Institute Genomics Platform"/>
            <consortium name="The Broad Institute Genome Sequencing Center for Infectious Disease"/>
            <person name="Wu L."/>
            <person name="Ma J."/>
        </authorList>
    </citation>
    <scope>NUCLEOTIDE SEQUENCE [LARGE SCALE GENOMIC DNA]</scope>
    <source>
        <strain evidence="14">DT72</strain>
    </source>
</reference>
<accession>A0ABW4PB11</accession>
<evidence type="ECO:0000259" key="11">
    <source>
        <dbReference type="PROSITE" id="PS50893"/>
    </source>
</evidence>
<dbReference type="InterPro" id="IPR011527">
    <property type="entry name" value="ABC1_TM_dom"/>
</dbReference>
<evidence type="ECO:0000256" key="3">
    <source>
        <dbReference type="ARBA" id="ARBA00022692"/>
    </source>
</evidence>
<evidence type="ECO:0000256" key="6">
    <source>
        <dbReference type="ARBA" id="ARBA00022967"/>
    </source>
</evidence>
<feature type="transmembrane region" description="Helical" evidence="10">
    <location>
        <begin position="124"/>
        <end position="146"/>
    </location>
</feature>
<feature type="transmembrane region" description="Helical" evidence="10">
    <location>
        <begin position="20"/>
        <end position="42"/>
    </location>
</feature>
<keyword evidence="2" id="KW-1003">Cell membrane</keyword>
<dbReference type="PROSITE" id="PS00211">
    <property type="entry name" value="ABC_TRANSPORTER_1"/>
    <property type="match status" value="1"/>
</dbReference>
<dbReference type="InterPro" id="IPR003439">
    <property type="entry name" value="ABC_transporter-like_ATP-bd"/>
</dbReference>
<keyword evidence="8 10" id="KW-0472">Membrane</keyword>
<evidence type="ECO:0000256" key="2">
    <source>
        <dbReference type="ARBA" id="ARBA00022519"/>
    </source>
</evidence>
<dbReference type="InterPro" id="IPR036640">
    <property type="entry name" value="ABC1_TM_sf"/>
</dbReference>
<organism evidence="13 14">
    <name type="scientific">Rhodococcus gannanensis</name>
    <dbReference type="NCBI Taxonomy" id="1960308"/>
    <lineage>
        <taxon>Bacteria</taxon>
        <taxon>Bacillati</taxon>
        <taxon>Actinomycetota</taxon>
        <taxon>Actinomycetes</taxon>
        <taxon>Mycobacteriales</taxon>
        <taxon>Nocardiaceae</taxon>
        <taxon>Rhodococcus</taxon>
    </lineage>
</organism>
<sequence>MIRTLLALLPDQYRSGVNRFAASAVLSVLLRAVGVVMLVPLISGLVDGNHAAALAWMGGLTAVTVAGWVVDYAASKQGYVLGFGLLDTAQRSVAERLTRIRLTWFTADNTATARQAIAATGPDLVGVVVYLMVPMITAFLLPAAIGLTLFGVAWQLAVVALLGVPLLAAALWSSSAMSRGADEVAAEANSEFTERIVEFARTQPALRVARRAEPARSAVGEALARQHGATGRLLLMQIPGRIVFGIAGQIALFAFVGVAAWLTVRGDLSVAEAVALIVVAVRFLEPFTAISELSGGLETARTTLARIRTVLDSPTEHEGAGSAPAELRPPRIEFEAVTYDYGDPTNPVLDGLDLVLEPGSTTAIIGPSGSGKSTVLGLIAGLYSPTGGRILFDGIDAATLDHEARSRLASMVFQQPYLMEGSIAENVLAGYPDASAERVQEVSRLARVDEITARLPRGAETEVGEGGGALSGGERQRVSIARALLKPAPVLLIDEATSALDNENERAVVDALSSDSAPRTRVIVAHRQAGIRHVDRVVVLEFGRVIESGTPDELIAAGGRFATFWEHQGAIAGWKLTDAVD</sequence>
<evidence type="ECO:0000256" key="9">
    <source>
        <dbReference type="ARBA" id="ARBA00023455"/>
    </source>
</evidence>
<feature type="domain" description="ABC transporter" evidence="11">
    <location>
        <begin position="332"/>
        <end position="567"/>
    </location>
</feature>
<dbReference type="InterPro" id="IPR003593">
    <property type="entry name" value="AAA+_ATPase"/>
</dbReference>
<comment type="similarity">
    <text evidence="9">Belongs to the ABC transporter superfamily. Siderophore-Fe(3+) uptake transporter (SIUT) (TC 3.A.1.21) family.</text>
</comment>
<evidence type="ECO:0000313" key="14">
    <source>
        <dbReference type="Proteomes" id="UP001597286"/>
    </source>
</evidence>
<feature type="transmembrane region" description="Helical" evidence="10">
    <location>
        <begin position="242"/>
        <end position="262"/>
    </location>
</feature>
<feature type="transmembrane region" description="Helical" evidence="10">
    <location>
        <begin position="54"/>
        <end position="74"/>
    </location>
</feature>
<keyword evidence="4" id="KW-0547">Nucleotide-binding</keyword>
<feature type="transmembrane region" description="Helical" evidence="10">
    <location>
        <begin position="152"/>
        <end position="172"/>
    </location>
</feature>
<protein>
    <submittedName>
        <fullName evidence="13">ABC transporter ATP-binding protein</fullName>
    </submittedName>
</protein>
<keyword evidence="5 13" id="KW-0067">ATP-binding</keyword>
<comment type="subcellular location">
    <subcellularLocation>
        <location evidence="1">Cell inner membrane</location>
        <topology evidence="1">Multi-pass membrane protein</topology>
    </subcellularLocation>
</comment>
<keyword evidence="14" id="KW-1185">Reference proteome</keyword>
<dbReference type="PROSITE" id="PS50929">
    <property type="entry name" value="ABC_TM1F"/>
    <property type="match status" value="1"/>
</dbReference>
<evidence type="ECO:0000256" key="4">
    <source>
        <dbReference type="ARBA" id="ARBA00022741"/>
    </source>
</evidence>
<evidence type="ECO:0000256" key="7">
    <source>
        <dbReference type="ARBA" id="ARBA00022989"/>
    </source>
</evidence>
<keyword evidence="2" id="KW-0997">Cell inner membrane</keyword>
<dbReference type="Gene3D" id="1.20.1560.10">
    <property type="entry name" value="ABC transporter type 1, transmembrane domain"/>
    <property type="match status" value="1"/>
</dbReference>
<comment type="caution">
    <text evidence="13">The sequence shown here is derived from an EMBL/GenBank/DDBJ whole genome shotgun (WGS) entry which is preliminary data.</text>
</comment>
<dbReference type="InterPro" id="IPR027417">
    <property type="entry name" value="P-loop_NTPase"/>
</dbReference>
<keyword evidence="3 10" id="KW-0812">Transmembrane</keyword>
<name>A0ABW4PB11_9NOCA</name>
<evidence type="ECO:0000256" key="10">
    <source>
        <dbReference type="SAM" id="Phobius"/>
    </source>
</evidence>
<dbReference type="InterPro" id="IPR017871">
    <property type="entry name" value="ABC_transporter-like_CS"/>
</dbReference>
<keyword evidence="7 10" id="KW-1133">Transmembrane helix</keyword>
<feature type="domain" description="ABC transmembrane type-1" evidence="12">
    <location>
        <begin position="21"/>
        <end position="299"/>
    </location>
</feature>
<dbReference type="Pfam" id="PF00005">
    <property type="entry name" value="ABC_tran"/>
    <property type="match status" value="1"/>
</dbReference>
<evidence type="ECO:0000313" key="13">
    <source>
        <dbReference type="EMBL" id="MFD1815191.1"/>
    </source>
</evidence>
<evidence type="ECO:0000256" key="1">
    <source>
        <dbReference type="ARBA" id="ARBA00004429"/>
    </source>
</evidence>